<dbReference type="STRING" id="83765.SAMN05660284_00483"/>
<organism evidence="5 6">
    <name type="scientific">Formivibrio citricus</name>
    <dbReference type="NCBI Taxonomy" id="83765"/>
    <lineage>
        <taxon>Bacteria</taxon>
        <taxon>Pseudomonadati</taxon>
        <taxon>Pseudomonadota</taxon>
        <taxon>Betaproteobacteria</taxon>
        <taxon>Neisseriales</taxon>
        <taxon>Chitinibacteraceae</taxon>
        <taxon>Formivibrio</taxon>
    </lineage>
</organism>
<reference evidence="6" key="1">
    <citation type="submission" date="2016-10" db="EMBL/GenBank/DDBJ databases">
        <authorList>
            <person name="Varghese N."/>
            <person name="Submissions S."/>
        </authorList>
    </citation>
    <scope>NUCLEOTIDE SEQUENCE [LARGE SCALE GENOMIC DNA]</scope>
    <source>
        <strain evidence="6">DSM 6150</strain>
    </source>
</reference>
<dbReference type="AlphaFoldDB" id="A0A1I4W7H0"/>
<dbReference type="GO" id="GO:0061929">
    <property type="term" value="F:gamma-glutamylaminecyclotransferase activity"/>
    <property type="evidence" value="ECO:0007669"/>
    <property type="project" value="InterPro"/>
</dbReference>
<evidence type="ECO:0000313" key="5">
    <source>
        <dbReference type="EMBL" id="SFN09307.1"/>
    </source>
</evidence>
<dbReference type="PANTHER" id="PTHR12510">
    <property type="entry name" value="TROPONIN C-AKIN-1 PROTEIN"/>
    <property type="match status" value="1"/>
</dbReference>
<sequence>MKESCNCRSNTASDDRLVVFVYGTLKRGGSNHHWLAQAVCMGEGETCEHYALYQGADPWPHLVESEARYPVQGELYSVIPQELAQLDELEECPQLYVRKEIAVRTAGNEEIRAWAYFSVRPEGDLLADGSWNLP</sequence>
<dbReference type="Proteomes" id="UP000242869">
    <property type="component" value="Unassembled WGS sequence"/>
</dbReference>
<evidence type="ECO:0000256" key="3">
    <source>
        <dbReference type="RuleBase" id="RU367036"/>
    </source>
</evidence>
<evidence type="ECO:0000313" key="6">
    <source>
        <dbReference type="Proteomes" id="UP000242869"/>
    </source>
</evidence>
<dbReference type="Pfam" id="PF06094">
    <property type="entry name" value="GGACT"/>
    <property type="match status" value="1"/>
</dbReference>
<dbReference type="GO" id="GO:0016740">
    <property type="term" value="F:transferase activity"/>
    <property type="evidence" value="ECO:0007669"/>
    <property type="project" value="UniProtKB-KW"/>
</dbReference>
<evidence type="ECO:0000256" key="2">
    <source>
        <dbReference type="PIRSR" id="PIRSR639126-1"/>
    </source>
</evidence>
<accession>A0A1I4W7H0</accession>
<dbReference type="RefSeq" id="WP_091190897.1">
    <property type="nucleotide sequence ID" value="NZ_FOVE01000003.1"/>
</dbReference>
<keyword evidence="6" id="KW-1185">Reference proteome</keyword>
<dbReference type="PANTHER" id="PTHR12510:SF4">
    <property type="entry name" value="GAMMA-GLUTAMYLAMINECYCLOTRANSFERASE"/>
    <property type="match status" value="1"/>
</dbReference>
<dbReference type="InterPro" id="IPR009288">
    <property type="entry name" value="AIG2-like_dom"/>
</dbReference>
<keyword evidence="5" id="KW-0808">Transferase</keyword>
<dbReference type="OrthoDB" id="8538589at2"/>
<evidence type="ECO:0000256" key="1">
    <source>
        <dbReference type="ARBA" id="ARBA00008861"/>
    </source>
</evidence>
<dbReference type="Gene3D" id="3.10.490.10">
    <property type="entry name" value="Gamma-glutamyl cyclotransferase-like"/>
    <property type="match status" value="1"/>
</dbReference>
<protein>
    <recommendedName>
        <fullName evidence="3">Gamma-glutamylcyclotransferase family protein</fullName>
    </recommendedName>
</protein>
<dbReference type="InterPro" id="IPR039126">
    <property type="entry name" value="GGACT"/>
</dbReference>
<proteinExistence type="inferred from homology"/>
<dbReference type="InterPro" id="IPR013024">
    <property type="entry name" value="GGCT-like"/>
</dbReference>
<comment type="similarity">
    <text evidence="1 3">Belongs to the gamma-glutamylcyclotransferase family.</text>
</comment>
<feature type="active site" description="Proton acceptor" evidence="2">
    <location>
        <position position="90"/>
    </location>
</feature>
<dbReference type="GO" id="GO:0005829">
    <property type="term" value="C:cytosol"/>
    <property type="evidence" value="ECO:0007669"/>
    <property type="project" value="TreeGrafter"/>
</dbReference>
<gene>
    <name evidence="5" type="ORF">SAMN05660284_00483</name>
</gene>
<dbReference type="InterPro" id="IPR036568">
    <property type="entry name" value="GGCT-like_sf"/>
</dbReference>
<feature type="domain" description="Gamma-glutamylcyclotransferase AIG2-like" evidence="4">
    <location>
        <begin position="19"/>
        <end position="132"/>
    </location>
</feature>
<dbReference type="EMBL" id="FOVE01000003">
    <property type="protein sequence ID" value="SFN09307.1"/>
    <property type="molecule type" value="Genomic_DNA"/>
</dbReference>
<dbReference type="CDD" id="cd06661">
    <property type="entry name" value="GGCT_like"/>
    <property type="match status" value="1"/>
</dbReference>
<name>A0A1I4W7H0_9NEIS</name>
<evidence type="ECO:0000259" key="4">
    <source>
        <dbReference type="Pfam" id="PF06094"/>
    </source>
</evidence>
<dbReference type="SUPFAM" id="SSF110857">
    <property type="entry name" value="Gamma-glutamyl cyclotransferase-like"/>
    <property type="match status" value="1"/>
</dbReference>